<keyword evidence="1" id="KW-0175">Coiled coil</keyword>
<protein>
    <submittedName>
        <fullName evidence="3">LuxR C-terminal-related transcriptional regulator</fullName>
    </submittedName>
</protein>
<feature type="domain" description="HTH luxR-type" evidence="2">
    <location>
        <begin position="263"/>
        <end position="328"/>
    </location>
</feature>
<gene>
    <name evidence="3" type="ORF">RNB18_08455</name>
</gene>
<name>A0ABU2V4Q4_9ACTN</name>
<dbReference type="PANTHER" id="PTHR34293">
    <property type="entry name" value="HTH-TYPE TRANSCRIPTIONAL REGULATOR TRMBL2"/>
    <property type="match status" value="1"/>
</dbReference>
<dbReference type="SUPFAM" id="SSF46894">
    <property type="entry name" value="C-terminal effector domain of the bipartite response regulators"/>
    <property type="match status" value="1"/>
</dbReference>
<evidence type="ECO:0000313" key="3">
    <source>
        <dbReference type="EMBL" id="MDT0480204.1"/>
    </source>
</evidence>
<dbReference type="Pfam" id="PF00196">
    <property type="entry name" value="GerE"/>
    <property type="match status" value="1"/>
</dbReference>
<dbReference type="InterPro" id="IPR051797">
    <property type="entry name" value="TrmB-like"/>
</dbReference>
<dbReference type="RefSeq" id="WP_311713509.1">
    <property type="nucleotide sequence ID" value="NZ_JAVREZ010000002.1"/>
</dbReference>
<evidence type="ECO:0000256" key="1">
    <source>
        <dbReference type="SAM" id="Coils"/>
    </source>
</evidence>
<dbReference type="PROSITE" id="PS50043">
    <property type="entry name" value="HTH_LUXR_2"/>
    <property type="match status" value="1"/>
</dbReference>
<accession>A0ABU2V4Q4</accession>
<comment type="caution">
    <text evidence="3">The sequence shown here is derived from an EMBL/GenBank/DDBJ whole genome shotgun (WGS) entry which is preliminary data.</text>
</comment>
<dbReference type="InterPro" id="IPR016032">
    <property type="entry name" value="Sig_transdc_resp-reg_C-effctor"/>
</dbReference>
<sequence length="336" mass="37218">MLEPLGLPSHVSEIYRSLLRQPGSVEDLVSSLGWRPERVRSALDECVRLNLVKPSWGAPENLRAVSPEVALQALVTRRENELLERQKELAEARTEVARFIDDHNAAQQDLRGSVIERLNGLEEIRSRIEELTQKCEGELLTFAAGGPQTAESRQASRPLCEDLAGRGVAMRSVYLDSVHNDPATVEHLRWLHSHGDEVRTTVSLPSRMLVFDRAHAVLPTDPDDSAAGALVLHGRGVLVALGELFERVWENALPFTRGRPQHRERGEGELTSQEQAVLRLLGEGLTDEVVARKLGVSVRTGRRITAELMSRLGARSRFQAGLRAAQLGWLAGAEEE</sequence>
<proteinExistence type="predicted"/>
<dbReference type="PRINTS" id="PR00038">
    <property type="entry name" value="HTHLUXR"/>
</dbReference>
<dbReference type="SMART" id="SM00421">
    <property type="entry name" value="HTH_LUXR"/>
    <property type="match status" value="1"/>
</dbReference>
<dbReference type="Gene3D" id="1.10.10.10">
    <property type="entry name" value="Winged helix-like DNA-binding domain superfamily/Winged helix DNA-binding domain"/>
    <property type="match status" value="2"/>
</dbReference>
<keyword evidence="4" id="KW-1185">Reference proteome</keyword>
<dbReference type="CDD" id="cd06170">
    <property type="entry name" value="LuxR_C_like"/>
    <property type="match status" value="1"/>
</dbReference>
<dbReference type="InterPro" id="IPR036388">
    <property type="entry name" value="WH-like_DNA-bd_sf"/>
</dbReference>
<evidence type="ECO:0000259" key="2">
    <source>
        <dbReference type="PROSITE" id="PS50043"/>
    </source>
</evidence>
<dbReference type="PANTHER" id="PTHR34293:SF1">
    <property type="entry name" value="HTH-TYPE TRANSCRIPTIONAL REGULATOR TRMBL2"/>
    <property type="match status" value="1"/>
</dbReference>
<dbReference type="EMBL" id="JAVREZ010000002">
    <property type="protein sequence ID" value="MDT0480204.1"/>
    <property type="molecule type" value="Genomic_DNA"/>
</dbReference>
<dbReference type="Proteomes" id="UP001183824">
    <property type="component" value="Unassembled WGS sequence"/>
</dbReference>
<reference evidence="4" key="1">
    <citation type="submission" date="2023-07" db="EMBL/GenBank/DDBJ databases">
        <title>30 novel species of actinomycetes from the DSMZ collection.</title>
        <authorList>
            <person name="Nouioui I."/>
        </authorList>
    </citation>
    <scope>NUCLEOTIDE SEQUENCE [LARGE SCALE GENOMIC DNA]</scope>
    <source>
        <strain evidence="4">DSM 41640</strain>
    </source>
</reference>
<evidence type="ECO:0000313" key="4">
    <source>
        <dbReference type="Proteomes" id="UP001183824"/>
    </source>
</evidence>
<organism evidence="3 4">
    <name type="scientific">Streptomyces doebereineriae</name>
    <dbReference type="NCBI Taxonomy" id="3075528"/>
    <lineage>
        <taxon>Bacteria</taxon>
        <taxon>Bacillati</taxon>
        <taxon>Actinomycetota</taxon>
        <taxon>Actinomycetes</taxon>
        <taxon>Kitasatosporales</taxon>
        <taxon>Streptomycetaceae</taxon>
        <taxon>Streptomyces</taxon>
    </lineage>
</organism>
<dbReference type="InterPro" id="IPR000792">
    <property type="entry name" value="Tscrpt_reg_LuxR_C"/>
</dbReference>
<feature type="coiled-coil region" evidence="1">
    <location>
        <begin position="73"/>
        <end position="141"/>
    </location>
</feature>